<dbReference type="EMBL" id="CDMY01000718">
    <property type="protein sequence ID" value="CEM31417.1"/>
    <property type="molecule type" value="Genomic_DNA"/>
</dbReference>
<dbReference type="PhylomeDB" id="A0A0G4GMI7"/>
<accession>A0A0G4GMI7</accession>
<sequence>MTTEVPTHESPPGWLHVVKLKRQNTLPTPMLIAMLLDKDRMRDELELDYLIAVGDLVCWKVFDSYVRAALFNTGGADARTLKKLQTEDVIHLLEQHISSVAGCLTPLDQKATLLLELYERGTCGKSFTEFYIGLWNDLTKEWEETDRSRRYDGSVRALYVPPMIQPYQTAMLAIAADVNLPVVLDNLSEDLLPRC</sequence>
<keyword evidence="2" id="KW-1185">Reference proteome</keyword>
<dbReference type="Proteomes" id="UP000041254">
    <property type="component" value="Unassembled WGS sequence"/>
</dbReference>
<dbReference type="InParanoid" id="A0A0G4GMI7"/>
<dbReference type="VEuPathDB" id="CryptoDB:Vbra_10163"/>
<reference evidence="1 2" key="1">
    <citation type="submission" date="2014-11" db="EMBL/GenBank/DDBJ databases">
        <authorList>
            <person name="Zhu J."/>
            <person name="Qi W."/>
            <person name="Song R."/>
        </authorList>
    </citation>
    <scope>NUCLEOTIDE SEQUENCE [LARGE SCALE GENOMIC DNA]</scope>
</reference>
<name>A0A0G4GMI7_VITBC</name>
<evidence type="ECO:0000313" key="2">
    <source>
        <dbReference type="Proteomes" id="UP000041254"/>
    </source>
</evidence>
<gene>
    <name evidence="1" type="ORF">Vbra_10163</name>
</gene>
<proteinExistence type="predicted"/>
<evidence type="ECO:0000313" key="1">
    <source>
        <dbReference type="EMBL" id="CEM31417.1"/>
    </source>
</evidence>
<organism evidence="1 2">
    <name type="scientific">Vitrella brassicaformis (strain CCMP3155)</name>
    <dbReference type="NCBI Taxonomy" id="1169540"/>
    <lineage>
        <taxon>Eukaryota</taxon>
        <taxon>Sar</taxon>
        <taxon>Alveolata</taxon>
        <taxon>Colpodellida</taxon>
        <taxon>Vitrellaceae</taxon>
        <taxon>Vitrella</taxon>
    </lineage>
</organism>
<dbReference type="AlphaFoldDB" id="A0A0G4GMI7"/>
<protein>
    <submittedName>
        <fullName evidence="1">Uncharacterized protein</fullName>
    </submittedName>
</protein>